<dbReference type="Gene3D" id="2.60.200.20">
    <property type="match status" value="1"/>
</dbReference>
<evidence type="ECO:0000313" key="2">
    <source>
        <dbReference type="EMBL" id="SJZ58885.1"/>
    </source>
</evidence>
<dbReference type="PANTHER" id="PTHR23308">
    <property type="entry name" value="NUCLEAR INHIBITOR OF PROTEIN PHOSPHATASE-1"/>
    <property type="match status" value="1"/>
</dbReference>
<keyword evidence="3" id="KW-1185">Reference proteome</keyword>
<dbReference type="SMART" id="SM00240">
    <property type="entry name" value="FHA"/>
    <property type="match status" value="1"/>
</dbReference>
<dbReference type="InterPro" id="IPR000253">
    <property type="entry name" value="FHA_dom"/>
</dbReference>
<reference evidence="2 3" key="1">
    <citation type="submission" date="2017-02" db="EMBL/GenBank/DDBJ databases">
        <authorList>
            <person name="Peterson S.W."/>
        </authorList>
    </citation>
    <scope>NUCLEOTIDE SEQUENCE [LARGE SCALE GENOMIC DNA]</scope>
    <source>
        <strain evidence="2 3">ATCC BAA-908</strain>
    </source>
</reference>
<dbReference type="GeneID" id="78317021"/>
<dbReference type="Pfam" id="PF00498">
    <property type="entry name" value="FHA"/>
    <property type="match status" value="1"/>
</dbReference>
<sequence>MENTTIITDSPVGQHLDKIAESTPASYLMFDKRKIELVAKITIGREYDNNVVVDSKLASRHHAVIQKIRDAYFIKDENSTNGTFVNGRKIPEGKYVRLYAGDKITIGTTSLVIS</sequence>
<dbReference type="OrthoDB" id="9816434at2"/>
<name>A0A1T4LW22_TREPO</name>
<dbReference type="Proteomes" id="UP000190423">
    <property type="component" value="Unassembled WGS sequence"/>
</dbReference>
<accession>A0A1T4LW22</accession>
<dbReference type="InterPro" id="IPR008984">
    <property type="entry name" value="SMAD_FHA_dom_sf"/>
</dbReference>
<dbReference type="RefSeq" id="WP_078933704.1">
    <property type="nucleotide sequence ID" value="NZ_FUWG01000013.1"/>
</dbReference>
<dbReference type="STRING" id="261392.SAMN02745149_01740"/>
<proteinExistence type="predicted"/>
<feature type="domain" description="FHA" evidence="1">
    <location>
        <begin position="41"/>
        <end position="90"/>
    </location>
</feature>
<protein>
    <submittedName>
        <fullName evidence="2">FHA domain-containing protein</fullName>
    </submittedName>
</protein>
<dbReference type="PROSITE" id="PS50006">
    <property type="entry name" value="FHA_DOMAIN"/>
    <property type="match status" value="1"/>
</dbReference>
<dbReference type="CDD" id="cd00060">
    <property type="entry name" value="FHA"/>
    <property type="match status" value="1"/>
</dbReference>
<evidence type="ECO:0000259" key="1">
    <source>
        <dbReference type="PROSITE" id="PS50006"/>
    </source>
</evidence>
<dbReference type="EMBL" id="FUWG01000013">
    <property type="protein sequence ID" value="SJZ58885.1"/>
    <property type="molecule type" value="Genomic_DNA"/>
</dbReference>
<organism evidence="2 3">
    <name type="scientific">Treponema porcinum</name>
    <dbReference type="NCBI Taxonomy" id="261392"/>
    <lineage>
        <taxon>Bacteria</taxon>
        <taxon>Pseudomonadati</taxon>
        <taxon>Spirochaetota</taxon>
        <taxon>Spirochaetia</taxon>
        <taxon>Spirochaetales</taxon>
        <taxon>Treponemataceae</taxon>
        <taxon>Treponema</taxon>
    </lineage>
</organism>
<gene>
    <name evidence="2" type="ORF">SAMN02745149_01740</name>
</gene>
<dbReference type="SUPFAM" id="SSF49879">
    <property type="entry name" value="SMAD/FHA domain"/>
    <property type="match status" value="1"/>
</dbReference>
<dbReference type="AlphaFoldDB" id="A0A1T4LW22"/>
<evidence type="ECO:0000313" key="3">
    <source>
        <dbReference type="Proteomes" id="UP000190423"/>
    </source>
</evidence>
<dbReference type="InterPro" id="IPR050923">
    <property type="entry name" value="Cell_Proc_Reg/RNA_Proc"/>
</dbReference>